<keyword evidence="4" id="KW-1185">Reference proteome</keyword>
<protein>
    <submittedName>
        <fullName evidence="3">Uncharacterized protein</fullName>
    </submittedName>
</protein>
<feature type="chain" id="PRO_5045478664" evidence="2">
    <location>
        <begin position="21"/>
        <end position="207"/>
    </location>
</feature>
<feature type="signal peptide" evidence="2">
    <location>
        <begin position="1"/>
        <end position="20"/>
    </location>
</feature>
<organism evidence="3 4">
    <name type="scientific">Pseudomonas taiwanensis</name>
    <dbReference type="NCBI Taxonomy" id="470150"/>
    <lineage>
        <taxon>Bacteria</taxon>
        <taxon>Pseudomonadati</taxon>
        <taxon>Pseudomonadota</taxon>
        <taxon>Gammaproteobacteria</taxon>
        <taxon>Pseudomonadales</taxon>
        <taxon>Pseudomonadaceae</taxon>
        <taxon>Pseudomonas</taxon>
    </lineage>
</organism>
<comment type="caution">
    <text evidence="3">The sequence shown here is derived from an EMBL/GenBank/DDBJ whole genome shotgun (WGS) entry which is preliminary data.</text>
</comment>
<dbReference type="EMBL" id="JABWRS010000001">
    <property type="protein sequence ID" value="MBC3474176.1"/>
    <property type="molecule type" value="Genomic_DNA"/>
</dbReference>
<evidence type="ECO:0000313" key="3">
    <source>
        <dbReference type="EMBL" id="MBC3474176.1"/>
    </source>
</evidence>
<evidence type="ECO:0000256" key="1">
    <source>
        <dbReference type="SAM" id="MobiDB-lite"/>
    </source>
</evidence>
<dbReference type="RefSeq" id="WP_186598143.1">
    <property type="nucleotide sequence ID" value="NZ_JABWRS010000001.1"/>
</dbReference>
<gene>
    <name evidence="3" type="ORF">HU747_01070</name>
</gene>
<proteinExistence type="predicted"/>
<feature type="region of interest" description="Disordered" evidence="1">
    <location>
        <begin position="188"/>
        <end position="207"/>
    </location>
</feature>
<evidence type="ECO:0000313" key="4">
    <source>
        <dbReference type="Proteomes" id="UP000628086"/>
    </source>
</evidence>
<dbReference type="Proteomes" id="UP000628086">
    <property type="component" value="Unassembled WGS sequence"/>
</dbReference>
<name>A0ABR6V145_9PSED</name>
<evidence type="ECO:0000256" key="2">
    <source>
        <dbReference type="SAM" id="SignalP"/>
    </source>
</evidence>
<accession>A0ABR6V145</accession>
<keyword evidence="2" id="KW-0732">Signal</keyword>
<sequence length="207" mass="22434">MRSVLVLAAFASLFNTAAWAQSGTSEPAPAWPKEPSAFLGIDIEGNFMEQVPTCPALPAIPASLCRVATATADRFEVRGLPYLPISPGYELVVVAPNGKIKELVFSGNANSLYLVSEMLTEDFGEPGERTNHWVKLSSGASYQTEVYKWQGQKVGMRFQRQENDLGRYAVTVSTLAGDDVIADDDVDTRSVPSEITTNSHDESTSTL</sequence>
<reference evidence="3 4" key="1">
    <citation type="journal article" date="2020" name="Microorganisms">
        <title>Reliable Identification of Environmental Pseudomonas Isolates Using the rpoD Gene.</title>
        <authorList>
            <consortium name="The Broad Institute Genome Sequencing Platform"/>
            <person name="Girard L."/>
            <person name="Lood C."/>
            <person name="Rokni-Zadeh H."/>
            <person name="van Noort V."/>
            <person name="Lavigne R."/>
            <person name="De Mot R."/>
        </authorList>
    </citation>
    <scope>NUCLEOTIDE SEQUENCE [LARGE SCALE GENOMIC DNA]</scope>
    <source>
        <strain evidence="3 4">RW7P2</strain>
    </source>
</reference>